<name>A0A3S1ADE5_ELYCH</name>
<feature type="region of interest" description="Disordered" evidence="1">
    <location>
        <begin position="52"/>
        <end position="79"/>
    </location>
</feature>
<evidence type="ECO:0000313" key="4">
    <source>
        <dbReference type="Proteomes" id="UP000271974"/>
    </source>
</evidence>
<evidence type="ECO:0000313" key="3">
    <source>
        <dbReference type="EMBL" id="RUS89072.1"/>
    </source>
</evidence>
<feature type="transmembrane region" description="Helical" evidence="2">
    <location>
        <begin position="298"/>
        <end position="325"/>
    </location>
</feature>
<keyword evidence="4" id="KW-1185">Reference proteome</keyword>
<dbReference type="EMBL" id="RQTK01000067">
    <property type="protein sequence ID" value="RUS89072.1"/>
    <property type="molecule type" value="Genomic_DNA"/>
</dbReference>
<dbReference type="Proteomes" id="UP000271974">
    <property type="component" value="Unassembled WGS sequence"/>
</dbReference>
<keyword evidence="2" id="KW-0472">Membrane</keyword>
<evidence type="ECO:0000256" key="1">
    <source>
        <dbReference type="SAM" id="MobiDB-lite"/>
    </source>
</evidence>
<feature type="region of interest" description="Disordered" evidence="1">
    <location>
        <begin position="240"/>
        <end position="263"/>
    </location>
</feature>
<protein>
    <submittedName>
        <fullName evidence="3">Uncharacterized protein</fullName>
    </submittedName>
</protein>
<sequence>MYIMRETRTVSDTCLVSLHKGERMHSINFEVLKDNIMLKEETTIFKNGVEIHSSTNTDQHENNYRPDEEDTQKCSPSSHILERKQEKSCKSEIAFLSHNDLSGFTTTESNHNTFSANGNSGGQNVCNKNVLKRTGQNLHHLLESPVKFCLAWSAALIKAVVKNLSKTSKVTIRKTQLPHSPQLECSIDDPLKNQKDSKYDSARQPSSGNLHNKLTYTFHTEKTLTSQSLSSRLRHERTIEGGGDCNGNAMTQGDGNAERGSNEIDDEELRLKYKREIHRRLQSVELARSLLRQKASMLLTWNIIQLVGLLLIFMFGGSGCCYSIFHKTFSCPRQCLTQSGCVADVGE</sequence>
<accession>A0A3S1ADE5</accession>
<organism evidence="3 4">
    <name type="scientific">Elysia chlorotica</name>
    <name type="common">Eastern emerald elysia</name>
    <name type="synonym">Sea slug</name>
    <dbReference type="NCBI Taxonomy" id="188477"/>
    <lineage>
        <taxon>Eukaryota</taxon>
        <taxon>Metazoa</taxon>
        <taxon>Spiralia</taxon>
        <taxon>Lophotrochozoa</taxon>
        <taxon>Mollusca</taxon>
        <taxon>Gastropoda</taxon>
        <taxon>Heterobranchia</taxon>
        <taxon>Euthyneura</taxon>
        <taxon>Panpulmonata</taxon>
        <taxon>Sacoglossa</taxon>
        <taxon>Placobranchoidea</taxon>
        <taxon>Plakobranchidae</taxon>
        <taxon>Elysia</taxon>
    </lineage>
</organism>
<gene>
    <name evidence="3" type="ORF">EGW08_003183</name>
</gene>
<evidence type="ECO:0000256" key="2">
    <source>
        <dbReference type="SAM" id="Phobius"/>
    </source>
</evidence>
<keyword evidence="2" id="KW-1133">Transmembrane helix</keyword>
<reference evidence="3 4" key="1">
    <citation type="submission" date="2019-01" db="EMBL/GenBank/DDBJ databases">
        <title>A draft genome assembly of the solar-powered sea slug Elysia chlorotica.</title>
        <authorList>
            <person name="Cai H."/>
            <person name="Li Q."/>
            <person name="Fang X."/>
            <person name="Li J."/>
            <person name="Curtis N.E."/>
            <person name="Altenburger A."/>
            <person name="Shibata T."/>
            <person name="Feng M."/>
            <person name="Maeda T."/>
            <person name="Schwartz J.A."/>
            <person name="Shigenobu S."/>
            <person name="Lundholm N."/>
            <person name="Nishiyama T."/>
            <person name="Yang H."/>
            <person name="Hasebe M."/>
            <person name="Li S."/>
            <person name="Pierce S.K."/>
            <person name="Wang J."/>
        </authorList>
    </citation>
    <scope>NUCLEOTIDE SEQUENCE [LARGE SCALE GENOMIC DNA]</scope>
    <source>
        <strain evidence="3">EC2010</strain>
        <tissue evidence="3">Whole organism of an adult</tissue>
    </source>
</reference>
<keyword evidence="2" id="KW-0812">Transmembrane</keyword>
<proteinExistence type="predicted"/>
<feature type="region of interest" description="Disordered" evidence="1">
    <location>
        <begin position="173"/>
        <end position="211"/>
    </location>
</feature>
<dbReference type="AlphaFoldDB" id="A0A3S1ADE5"/>
<comment type="caution">
    <text evidence="3">The sequence shown here is derived from an EMBL/GenBank/DDBJ whole genome shotgun (WGS) entry which is preliminary data.</text>
</comment>
<feature type="compositionally biased region" description="Basic and acidic residues" evidence="1">
    <location>
        <begin position="189"/>
        <end position="201"/>
    </location>
</feature>
<dbReference type="OrthoDB" id="10328570at2759"/>